<organism evidence="4 5">
    <name type="scientific">Sphingobacterium tabacisoli</name>
    <dbReference type="NCBI Taxonomy" id="2044855"/>
    <lineage>
        <taxon>Bacteria</taxon>
        <taxon>Pseudomonadati</taxon>
        <taxon>Bacteroidota</taxon>
        <taxon>Sphingobacteriia</taxon>
        <taxon>Sphingobacteriales</taxon>
        <taxon>Sphingobacteriaceae</taxon>
        <taxon>Sphingobacterium</taxon>
    </lineage>
</organism>
<dbReference type="SMART" id="SM00448">
    <property type="entry name" value="REC"/>
    <property type="match status" value="1"/>
</dbReference>
<dbReference type="Pfam" id="PF00072">
    <property type="entry name" value="Response_reg"/>
    <property type="match status" value="1"/>
</dbReference>
<dbReference type="PROSITE" id="PS50110">
    <property type="entry name" value="RESPONSE_REGULATORY"/>
    <property type="match status" value="1"/>
</dbReference>
<dbReference type="PROSITE" id="PS50930">
    <property type="entry name" value="HTH_LYTTR"/>
    <property type="match status" value="1"/>
</dbReference>
<feature type="domain" description="Response regulatory" evidence="2">
    <location>
        <begin position="4"/>
        <end position="116"/>
    </location>
</feature>
<comment type="caution">
    <text evidence="4">The sequence shown here is derived from an EMBL/GenBank/DDBJ whole genome shotgun (WGS) entry which is preliminary data.</text>
</comment>
<feature type="domain" description="HTH LytTR-type" evidence="3">
    <location>
        <begin position="144"/>
        <end position="245"/>
    </location>
</feature>
<dbReference type="InterPro" id="IPR011006">
    <property type="entry name" value="CheY-like_superfamily"/>
</dbReference>
<feature type="modified residue" description="4-aspartylphosphate" evidence="1">
    <location>
        <position position="56"/>
    </location>
</feature>
<evidence type="ECO:0000259" key="2">
    <source>
        <dbReference type="PROSITE" id="PS50110"/>
    </source>
</evidence>
<dbReference type="PANTHER" id="PTHR37299">
    <property type="entry name" value="TRANSCRIPTIONAL REGULATOR-RELATED"/>
    <property type="match status" value="1"/>
</dbReference>
<keyword evidence="5" id="KW-1185">Reference proteome</keyword>
<dbReference type="EMBL" id="JBHULD010000018">
    <property type="protein sequence ID" value="MFD2556104.1"/>
    <property type="molecule type" value="Genomic_DNA"/>
</dbReference>
<name>A0ABW5L5U9_9SPHI</name>
<proteinExistence type="predicted"/>
<dbReference type="Gene3D" id="3.40.50.2300">
    <property type="match status" value="1"/>
</dbReference>
<dbReference type="RefSeq" id="WP_210352819.1">
    <property type="nucleotide sequence ID" value="NZ_JAEQMU010000001.1"/>
</dbReference>
<gene>
    <name evidence="4" type="ORF">ACFSQW_17050</name>
</gene>
<keyword evidence="1" id="KW-0597">Phosphoprotein</keyword>
<dbReference type="Gene3D" id="2.40.50.1020">
    <property type="entry name" value="LytTr DNA-binding domain"/>
    <property type="match status" value="1"/>
</dbReference>
<accession>A0ABW5L5U9</accession>
<dbReference type="PANTHER" id="PTHR37299:SF1">
    <property type="entry name" value="STAGE 0 SPORULATION PROTEIN A HOMOLOG"/>
    <property type="match status" value="1"/>
</dbReference>
<dbReference type="InterPro" id="IPR007492">
    <property type="entry name" value="LytTR_DNA-bd_dom"/>
</dbReference>
<dbReference type="InterPro" id="IPR046947">
    <property type="entry name" value="LytR-like"/>
</dbReference>
<evidence type="ECO:0000313" key="4">
    <source>
        <dbReference type="EMBL" id="MFD2556104.1"/>
    </source>
</evidence>
<evidence type="ECO:0000259" key="3">
    <source>
        <dbReference type="PROSITE" id="PS50930"/>
    </source>
</evidence>
<dbReference type="SMART" id="SM00850">
    <property type="entry name" value="LytTR"/>
    <property type="match status" value="1"/>
</dbReference>
<evidence type="ECO:0000256" key="1">
    <source>
        <dbReference type="PROSITE-ProRule" id="PRU00169"/>
    </source>
</evidence>
<dbReference type="Proteomes" id="UP001597440">
    <property type="component" value="Unassembled WGS sequence"/>
</dbReference>
<dbReference type="SUPFAM" id="SSF52172">
    <property type="entry name" value="CheY-like"/>
    <property type="match status" value="1"/>
</dbReference>
<reference evidence="5" key="1">
    <citation type="journal article" date="2019" name="Int. J. Syst. Evol. Microbiol.">
        <title>The Global Catalogue of Microorganisms (GCM) 10K type strain sequencing project: providing services to taxonomists for standard genome sequencing and annotation.</title>
        <authorList>
            <consortium name="The Broad Institute Genomics Platform"/>
            <consortium name="The Broad Institute Genome Sequencing Center for Infectious Disease"/>
            <person name="Wu L."/>
            <person name="Ma J."/>
        </authorList>
    </citation>
    <scope>NUCLEOTIDE SEQUENCE [LARGE SCALE GENOMIC DNA]</scope>
    <source>
        <strain evidence="5">KCTC 52298</strain>
    </source>
</reference>
<protein>
    <submittedName>
        <fullName evidence="4">LytR/AlgR family response regulator transcription factor</fullName>
    </submittedName>
</protein>
<sequence length="253" mass="29940">MPTEYIIVEDEQFAYKEMKRMMARLRPEFEMVAHTESVIDTVAFLRRGTVDLILLDIRLADGMCFEIFEQLKISTPVIFTTAYDEHAIKAFKVNSIDYLLKPIEEDDLLVALKKFESLHQENYKPVDYQQLEKMLMGHQKKNRFLVQIGDNYQHIAVDDIAYFYSEDKVVYLQTFQANKYIIDYSLTELESKMDERLFFRVSRNCIANINAIKKIAKYFNSRMKLTLEPPCPQEILVSRERVRDFLNWVDGIN</sequence>
<dbReference type="Pfam" id="PF04397">
    <property type="entry name" value="LytTR"/>
    <property type="match status" value="1"/>
</dbReference>
<dbReference type="InterPro" id="IPR001789">
    <property type="entry name" value="Sig_transdc_resp-reg_receiver"/>
</dbReference>
<evidence type="ECO:0000313" key="5">
    <source>
        <dbReference type="Proteomes" id="UP001597440"/>
    </source>
</evidence>